<keyword evidence="6 10" id="KW-0408">Iron</keyword>
<evidence type="ECO:0000313" key="12">
    <source>
        <dbReference type="EMBL" id="KAL1552465.1"/>
    </source>
</evidence>
<evidence type="ECO:0000256" key="2">
    <source>
        <dbReference type="ARBA" id="ARBA00004972"/>
    </source>
</evidence>
<dbReference type="SUPFAM" id="SSF51197">
    <property type="entry name" value="Clavaminate synthase-like"/>
    <property type="match status" value="1"/>
</dbReference>
<dbReference type="PANTHER" id="PTHR47990">
    <property type="entry name" value="2-OXOGLUTARATE (2OG) AND FE(II)-DEPENDENT OXYGENASE SUPERFAMILY PROTEIN-RELATED"/>
    <property type="match status" value="1"/>
</dbReference>
<sequence length="356" mass="39721">MTTSLSNAYKDTNIHLNNIIPLDFGSVLQLPESHVWTDDDDSGQDRRGRVRTCLVRADAAASPPVIDLRAPDSAGLAGEACRRWGVFQVTNHEVPRDLVEDVEAHARRLFQLPADRKLRALRASNGVTGYGVARISPFFPKSMWHEGFTIMGSAMEHAKLLWPHHYQEFCDAMDKYQKKMKALAYKILLVILKALGVDEEDHDKLASSFLYQSDGALQLNSYPSCPNPSRAIGLAPHTDSLLLTILHQNDTDGLQIMQEGVGWVPIRPTPGALVVNIGDLMHILSNATFHNMYHRVVPNKTSHRFTMAYFYGPPADSVLAPLPKLPGPPRFRAITVKEYIGIKNKHLEKALSFIQT</sequence>
<comment type="similarity">
    <text evidence="8">Belongs to the iron/ascorbate-dependent oxidoreductase family. GA3OX subfamily.</text>
</comment>
<comment type="caution">
    <text evidence="12">The sequence shown here is derived from an EMBL/GenBank/DDBJ whole genome shotgun (WGS) entry which is preliminary data.</text>
</comment>
<dbReference type="InterPro" id="IPR026992">
    <property type="entry name" value="DIOX_N"/>
</dbReference>
<evidence type="ECO:0000256" key="10">
    <source>
        <dbReference type="RuleBase" id="RU003682"/>
    </source>
</evidence>
<dbReference type="InterPro" id="IPR005123">
    <property type="entry name" value="Oxoglu/Fe-dep_dioxygenase_dom"/>
</dbReference>
<organism evidence="12 13">
    <name type="scientific">Salvia divinorum</name>
    <name type="common">Maria pastora</name>
    <name type="synonym">Diviner's sage</name>
    <dbReference type="NCBI Taxonomy" id="28513"/>
    <lineage>
        <taxon>Eukaryota</taxon>
        <taxon>Viridiplantae</taxon>
        <taxon>Streptophyta</taxon>
        <taxon>Embryophyta</taxon>
        <taxon>Tracheophyta</taxon>
        <taxon>Spermatophyta</taxon>
        <taxon>Magnoliopsida</taxon>
        <taxon>eudicotyledons</taxon>
        <taxon>Gunneridae</taxon>
        <taxon>Pentapetalae</taxon>
        <taxon>asterids</taxon>
        <taxon>lamiids</taxon>
        <taxon>Lamiales</taxon>
        <taxon>Lamiaceae</taxon>
        <taxon>Nepetoideae</taxon>
        <taxon>Mentheae</taxon>
        <taxon>Salviinae</taxon>
        <taxon>Salvia</taxon>
        <taxon>Salvia subgen. Calosphace</taxon>
    </lineage>
</organism>
<dbReference type="Pfam" id="PF03171">
    <property type="entry name" value="2OG-FeII_Oxy"/>
    <property type="match status" value="1"/>
</dbReference>
<evidence type="ECO:0000256" key="1">
    <source>
        <dbReference type="ARBA" id="ARBA00001961"/>
    </source>
</evidence>
<keyword evidence="5 10" id="KW-0560">Oxidoreductase</keyword>
<comment type="pathway">
    <text evidence="2">Hormone biosynthesis.</text>
</comment>
<evidence type="ECO:0000313" key="13">
    <source>
        <dbReference type="Proteomes" id="UP001567538"/>
    </source>
</evidence>
<evidence type="ECO:0000256" key="3">
    <source>
        <dbReference type="ARBA" id="ARBA00022723"/>
    </source>
</evidence>
<dbReference type="GO" id="GO:0046872">
    <property type="term" value="F:metal ion binding"/>
    <property type="evidence" value="ECO:0007669"/>
    <property type="project" value="UniProtKB-KW"/>
</dbReference>
<comment type="pathway">
    <text evidence="7">Plant hormone biosynthesis; gibberellin biosynthesis.</text>
</comment>
<keyword evidence="13" id="KW-1185">Reference proteome</keyword>
<evidence type="ECO:0000256" key="8">
    <source>
        <dbReference type="ARBA" id="ARBA00061560"/>
    </source>
</evidence>
<dbReference type="FunFam" id="2.60.120.330:FF:000013">
    <property type="entry name" value="Gibberellin 3-beta-dioxygenase 1"/>
    <property type="match status" value="1"/>
</dbReference>
<proteinExistence type="inferred from homology"/>
<name>A0ABD1H7P2_SALDI</name>
<dbReference type="Proteomes" id="UP001567538">
    <property type="component" value="Unassembled WGS sequence"/>
</dbReference>
<dbReference type="GO" id="GO:0016707">
    <property type="term" value="F:gibberellin 3-beta-dioxygenase activity"/>
    <property type="evidence" value="ECO:0007669"/>
    <property type="project" value="UniProtKB-EC"/>
</dbReference>
<dbReference type="InterPro" id="IPR044861">
    <property type="entry name" value="IPNS-like_FE2OG_OXY"/>
</dbReference>
<reference evidence="12 13" key="1">
    <citation type="submission" date="2024-06" db="EMBL/GenBank/DDBJ databases">
        <title>A chromosome level genome sequence of Diviner's sage (Salvia divinorum).</title>
        <authorList>
            <person name="Ford S.A."/>
            <person name="Ro D.-K."/>
            <person name="Ness R.W."/>
            <person name="Phillips M.A."/>
        </authorList>
    </citation>
    <scope>NUCLEOTIDE SEQUENCE [LARGE SCALE GENOMIC DNA]</scope>
    <source>
        <strain evidence="12">SAF-2024a</strain>
        <tissue evidence="12">Leaf</tissue>
    </source>
</reference>
<keyword evidence="3 10" id="KW-0479">Metal-binding</keyword>
<accession>A0ABD1H7P2</accession>
<dbReference type="GO" id="GO:0009805">
    <property type="term" value="P:coumarin biosynthetic process"/>
    <property type="evidence" value="ECO:0007669"/>
    <property type="project" value="UniProtKB-ARBA"/>
</dbReference>
<dbReference type="GO" id="GO:0002238">
    <property type="term" value="P:response to molecule of fungal origin"/>
    <property type="evidence" value="ECO:0007669"/>
    <property type="project" value="UniProtKB-ARBA"/>
</dbReference>
<feature type="domain" description="Fe2OG dioxygenase" evidence="11">
    <location>
        <begin position="212"/>
        <end position="313"/>
    </location>
</feature>
<dbReference type="EMBL" id="JBEAFC010000006">
    <property type="protein sequence ID" value="KAL1552465.1"/>
    <property type="molecule type" value="Genomic_DNA"/>
</dbReference>
<dbReference type="InterPro" id="IPR027443">
    <property type="entry name" value="IPNS-like_sf"/>
</dbReference>
<evidence type="ECO:0000256" key="7">
    <source>
        <dbReference type="ARBA" id="ARBA00037909"/>
    </source>
</evidence>
<evidence type="ECO:0000259" key="11">
    <source>
        <dbReference type="PROSITE" id="PS51471"/>
    </source>
</evidence>
<dbReference type="InterPro" id="IPR050231">
    <property type="entry name" value="Iron_ascorbate_oxido_reductase"/>
</dbReference>
<gene>
    <name evidence="12" type="ORF">AAHA92_13258</name>
</gene>
<keyword evidence="4" id="KW-0223">Dioxygenase</keyword>
<dbReference type="EC" id="1.14.11.15" evidence="9"/>
<evidence type="ECO:0000256" key="4">
    <source>
        <dbReference type="ARBA" id="ARBA00022964"/>
    </source>
</evidence>
<dbReference type="GO" id="GO:0009686">
    <property type="term" value="P:gibberellin biosynthetic process"/>
    <property type="evidence" value="ECO:0007669"/>
    <property type="project" value="UniProtKB-ARBA"/>
</dbReference>
<evidence type="ECO:0000256" key="6">
    <source>
        <dbReference type="ARBA" id="ARBA00023004"/>
    </source>
</evidence>
<dbReference type="Pfam" id="PF14226">
    <property type="entry name" value="DIOX_N"/>
    <property type="match status" value="1"/>
</dbReference>
<dbReference type="AlphaFoldDB" id="A0ABD1H7P2"/>
<evidence type="ECO:0000256" key="5">
    <source>
        <dbReference type="ARBA" id="ARBA00023002"/>
    </source>
</evidence>
<evidence type="ECO:0000256" key="9">
    <source>
        <dbReference type="ARBA" id="ARBA00066695"/>
    </source>
</evidence>
<comment type="cofactor">
    <cofactor evidence="1">
        <name>L-ascorbate</name>
        <dbReference type="ChEBI" id="CHEBI:38290"/>
    </cofactor>
</comment>
<dbReference type="PROSITE" id="PS51471">
    <property type="entry name" value="FE2OG_OXY"/>
    <property type="match status" value="1"/>
</dbReference>
<dbReference type="Gene3D" id="2.60.120.330">
    <property type="entry name" value="B-lactam Antibiotic, Isopenicillin N Synthase, Chain"/>
    <property type="match status" value="1"/>
</dbReference>
<protein>
    <recommendedName>
        <fullName evidence="9">gibberellin 3beta-dioxygenase</fullName>
        <ecNumber evidence="9">1.14.11.15</ecNumber>
    </recommendedName>
</protein>